<dbReference type="InterPro" id="IPR009057">
    <property type="entry name" value="Homeodomain-like_sf"/>
</dbReference>
<protein>
    <submittedName>
        <fullName evidence="4">AraC family transcriptional regulator</fullName>
    </submittedName>
</protein>
<keyword evidence="1" id="KW-0805">Transcription regulation</keyword>
<dbReference type="Proteomes" id="UP001156690">
    <property type="component" value="Unassembled WGS sequence"/>
</dbReference>
<evidence type="ECO:0000313" key="5">
    <source>
        <dbReference type="Proteomes" id="UP001156690"/>
    </source>
</evidence>
<evidence type="ECO:0000256" key="2">
    <source>
        <dbReference type="ARBA" id="ARBA00023163"/>
    </source>
</evidence>
<dbReference type="PROSITE" id="PS01124">
    <property type="entry name" value="HTH_ARAC_FAMILY_2"/>
    <property type="match status" value="1"/>
</dbReference>
<dbReference type="InterPro" id="IPR011256">
    <property type="entry name" value="Reg_factor_effector_dom_sf"/>
</dbReference>
<dbReference type="GO" id="GO:0003700">
    <property type="term" value="F:DNA-binding transcription factor activity"/>
    <property type="evidence" value="ECO:0007669"/>
    <property type="project" value="InterPro"/>
</dbReference>
<dbReference type="InterPro" id="IPR018060">
    <property type="entry name" value="HTH_AraC"/>
</dbReference>
<name>A0AAV5P2C8_9VIBR</name>
<dbReference type="InterPro" id="IPR010499">
    <property type="entry name" value="AraC_E-bd"/>
</dbReference>
<dbReference type="Gene3D" id="3.20.80.10">
    <property type="entry name" value="Regulatory factor, effector binding domain"/>
    <property type="match status" value="1"/>
</dbReference>
<dbReference type="RefSeq" id="WP_221768503.1">
    <property type="nucleotide sequence ID" value="NZ_AP025145.1"/>
</dbReference>
<proteinExistence type="predicted"/>
<evidence type="ECO:0000313" key="4">
    <source>
        <dbReference type="EMBL" id="GLQ76424.1"/>
    </source>
</evidence>
<keyword evidence="2" id="KW-0804">Transcription</keyword>
<dbReference type="InterPro" id="IPR050908">
    <property type="entry name" value="SmbC-like"/>
</dbReference>
<organism evidence="4 5">
    <name type="scientific">Vibrio penaeicida</name>
    <dbReference type="NCBI Taxonomy" id="104609"/>
    <lineage>
        <taxon>Bacteria</taxon>
        <taxon>Pseudomonadati</taxon>
        <taxon>Pseudomonadota</taxon>
        <taxon>Gammaproteobacteria</taxon>
        <taxon>Vibrionales</taxon>
        <taxon>Vibrionaceae</taxon>
        <taxon>Vibrio</taxon>
    </lineage>
</organism>
<dbReference type="Gene3D" id="1.10.10.60">
    <property type="entry name" value="Homeodomain-like"/>
    <property type="match status" value="2"/>
</dbReference>
<dbReference type="InterPro" id="IPR029442">
    <property type="entry name" value="GyrI-like"/>
</dbReference>
<dbReference type="SUPFAM" id="SSF46689">
    <property type="entry name" value="Homeodomain-like"/>
    <property type="match status" value="2"/>
</dbReference>
<dbReference type="SMART" id="SM00342">
    <property type="entry name" value="HTH_ARAC"/>
    <property type="match status" value="1"/>
</dbReference>
<dbReference type="Pfam" id="PF06445">
    <property type="entry name" value="GyrI-like"/>
    <property type="match status" value="1"/>
</dbReference>
<dbReference type="EMBL" id="BSNX01000075">
    <property type="protein sequence ID" value="GLQ76424.1"/>
    <property type="molecule type" value="Genomic_DNA"/>
</dbReference>
<comment type="caution">
    <text evidence="4">The sequence shown here is derived from an EMBL/GenBank/DDBJ whole genome shotgun (WGS) entry which is preliminary data.</text>
</comment>
<keyword evidence="5" id="KW-1185">Reference proteome</keyword>
<feature type="domain" description="HTH araC/xylS-type" evidence="3">
    <location>
        <begin position="10"/>
        <end position="109"/>
    </location>
</feature>
<dbReference type="AlphaFoldDB" id="A0AAV5P2C8"/>
<dbReference type="GO" id="GO:0043565">
    <property type="term" value="F:sequence-specific DNA binding"/>
    <property type="evidence" value="ECO:0007669"/>
    <property type="project" value="InterPro"/>
</dbReference>
<dbReference type="Pfam" id="PF12833">
    <property type="entry name" value="HTH_18"/>
    <property type="match status" value="1"/>
</dbReference>
<evidence type="ECO:0000256" key="1">
    <source>
        <dbReference type="ARBA" id="ARBA00023015"/>
    </source>
</evidence>
<sequence>MKNQYDRKMKNVCEFIHQNLDQCLTVKRLSQVAHFSEYHFHRQFSAYFGVSVAKYITQTRLKRASYELCFLKEKSITDIAMDAKYEFSESFSRAFKKEYGISPMAFRMNPDWLSWNQKMKKTTIPTVSVMNVNITDFKETKVAVLEHLGPAEKVNESVMKFVQWRKSTGLSPISQSRTFGLIYHDPAIVEPNEFRFDICGEVLKPIPNNEFSVVNKTIPQGRVAVLRHTGSHDLMDEKVHYLYGKWLPESGEETGDFPCFFHYHNFFPEVAEHELITDIFLPLSGRT</sequence>
<dbReference type="SUPFAM" id="SSF55136">
    <property type="entry name" value="Probable bacterial effector-binding domain"/>
    <property type="match status" value="1"/>
</dbReference>
<reference evidence="5" key="1">
    <citation type="journal article" date="2019" name="Int. J. Syst. Evol. Microbiol.">
        <title>The Global Catalogue of Microorganisms (GCM) 10K type strain sequencing project: providing services to taxonomists for standard genome sequencing and annotation.</title>
        <authorList>
            <consortium name="The Broad Institute Genomics Platform"/>
            <consortium name="The Broad Institute Genome Sequencing Center for Infectious Disease"/>
            <person name="Wu L."/>
            <person name="Ma J."/>
        </authorList>
    </citation>
    <scope>NUCLEOTIDE SEQUENCE [LARGE SCALE GENOMIC DNA]</scope>
    <source>
        <strain evidence="5">NBRC 15640</strain>
    </source>
</reference>
<dbReference type="PANTHER" id="PTHR40055:SF1">
    <property type="entry name" value="TRANSCRIPTIONAL REGULATOR YGIV-RELATED"/>
    <property type="match status" value="1"/>
</dbReference>
<gene>
    <name evidence="4" type="ORF">GCM10007932_57870</name>
</gene>
<evidence type="ECO:0000259" key="3">
    <source>
        <dbReference type="PROSITE" id="PS01124"/>
    </source>
</evidence>
<accession>A0AAV5P2C8</accession>
<dbReference type="PANTHER" id="PTHR40055">
    <property type="entry name" value="TRANSCRIPTIONAL REGULATOR YGIV-RELATED"/>
    <property type="match status" value="1"/>
</dbReference>
<dbReference type="SMART" id="SM00871">
    <property type="entry name" value="AraC_E_bind"/>
    <property type="match status" value="1"/>
</dbReference>